<sequence length="112" mass="13055">MEKLGKLRKNSEFKHVYNKGKVYSNHLLVLYIVKNGTDYNRAGFSVSKKVGKSVVRNKVRRRIKESYRLNSAGLKKGYNFVFISRVKAKDATYKEIEKAMLSLFKKSELFIE</sequence>
<evidence type="ECO:0000256" key="4">
    <source>
        <dbReference type="ARBA" id="ARBA00022801"/>
    </source>
</evidence>
<keyword evidence="4 6" id="KW-0378">Hydrolase</keyword>
<dbReference type="GO" id="GO:0000049">
    <property type="term" value="F:tRNA binding"/>
    <property type="evidence" value="ECO:0007669"/>
    <property type="project" value="UniProtKB-UniRule"/>
</dbReference>
<dbReference type="GO" id="GO:0004526">
    <property type="term" value="F:ribonuclease P activity"/>
    <property type="evidence" value="ECO:0007669"/>
    <property type="project" value="UniProtKB-UniRule"/>
</dbReference>
<dbReference type="PATRIC" id="fig|36849.3.peg.3933"/>
<dbReference type="Proteomes" id="UP000050326">
    <property type="component" value="Unassembled WGS sequence"/>
</dbReference>
<keyword evidence="9" id="KW-1185">Reference proteome</keyword>
<comment type="function">
    <text evidence="6">RNaseP catalyzes the removal of the 5'-leader sequence from pre-tRNA to produce the mature 5'-terminus. It can also cleave other RNA substrates such as 4.5S RNA. The protein component plays an auxiliary but essential role in vivo by binding to the 5'-leader sequence and broadening the substrate specificity of the ribozyme.</text>
</comment>
<protein>
    <recommendedName>
        <fullName evidence="6 7">Ribonuclease P protein component</fullName>
        <shortName evidence="6">RNase P protein</shortName>
        <shortName evidence="6">RNaseP protein</shortName>
        <ecNumber evidence="6 7">3.1.26.5</ecNumber>
    </recommendedName>
    <alternativeName>
        <fullName evidence="6">Protein C5</fullName>
    </alternativeName>
</protein>
<dbReference type="InterPro" id="IPR014721">
    <property type="entry name" value="Ribsml_uS5_D2-typ_fold_subgr"/>
</dbReference>
<comment type="subunit">
    <text evidence="6">Consists of a catalytic RNA component (M1 or rnpB) and a protein subunit.</text>
</comment>
<evidence type="ECO:0000256" key="1">
    <source>
        <dbReference type="ARBA" id="ARBA00022694"/>
    </source>
</evidence>
<comment type="catalytic activity">
    <reaction evidence="6">
        <text>Endonucleolytic cleavage of RNA, removing 5'-extranucleotides from tRNA precursor.</text>
        <dbReference type="EC" id="3.1.26.5"/>
    </reaction>
</comment>
<dbReference type="NCBIfam" id="TIGR00188">
    <property type="entry name" value="rnpA"/>
    <property type="match status" value="1"/>
</dbReference>
<comment type="similarity">
    <text evidence="6">Belongs to the RnpA family.</text>
</comment>
<dbReference type="OrthoDB" id="9810867at2"/>
<dbReference type="STRING" id="36849.OXPF_37230"/>
<evidence type="ECO:0000256" key="2">
    <source>
        <dbReference type="ARBA" id="ARBA00022722"/>
    </source>
</evidence>
<evidence type="ECO:0000256" key="5">
    <source>
        <dbReference type="ARBA" id="ARBA00022884"/>
    </source>
</evidence>
<dbReference type="EMBL" id="LKET01000051">
    <property type="protein sequence ID" value="KPU42954.1"/>
    <property type="molecule type" value="Genomic_DNA"/>
</dbReference>
<accession>A0A0P8YTD1</accession>
<proteinExistence type="inferred from homology"/>
<organism evidence="8 9">
    <name type="scientific">Oxobacter pfennigii</name>
    <dbReference type="NCBI Taxonomy" id="36849"/>
    <lineage>
        <taxon>Bacteria</taxon>
        <taxon>Bacillati</taxon>
        <taxon>Bacillota</taxon>
        <taxon>Clostridia</taxon>
        <taxon>Eubacteriales</taxon>
        <taxon>Clostridiaceae</taxon>
        <taxon>Oxobacter</taxon>
    </lineage>
</organism>
<evidence type="ECO:0000256" key="6">
    <source>
        <dbReference type="HAMAP-Rule" id="MF_00227"/>
    </source>
</evidence>
<dbReference type="AlphaFoldDB" id="A0A0P8YTD1"/>
<evidence type="ECO:0000256" key="7">
    <source>
        <dbReference type="NCBIfam" id="TIGR00188"/>
    </source>
</evidence>
<dbReference type="PANTHER" id="PTHR33992:SF1">
    <property type="entry name" value="RIBONUCLEASE P PROTEIN COMPONENT"/>
    <property type="match status" value="1"/>
</dbReference>
<keyword evidence="2 6" id="KW-0540">Nuclease</keyword>
<keyword evidence="1 6" id="KW-0819">tRNA processing</keyword>
<dbReference type="InterPro" id="IPR020568">
    <property type="entry name" value="Ribosomal_Su5_D2-typ_SF"/>
</dbReference>
<dbReference type="Pfam" id="PF00825">
    <property type="entry name" value="Ribonuclease_P"/>
    <property type="match status" value="1"/>
</dbReference>
<keyword evidence="3 6" id="KW-0255">Endonuclease</keyword>
<dbReference type="RefSeq" id="WP_054876684.1">
    <property type="nucleotide sequence ID" value="NZ_LKET01000051.1"/>
</dbReference>
<dbReference type="InterPro" id="IPR000100">
    <property type="entry name" value="RNase_P"/>
</dbReference>
<comment type="caution">
    <text evidence="8">The sequence shown here is derived from an EMBL/GenBank/DDBJ whole genome shotgun (WGS) entry which is preliminary data.</text>
</comment>
<dbReference type="PANTHER" id="PTHR33992">
    <property type="entry name" value="RIBONUCLEASE P PROTEIN COMPONENT"/>
    <property type="match status" value="1"/>
</dbReference>
<evidence type="ECO:0000313" key="9">
    <source>
        <dbReference type="Proteomes" id="UP000050326"/>
    </source>
</evidence>
<dbReference type="Gene3D" id="3.30.230.10">
    <property type="match status" value="1"/>
</dbReference>
<keyword evidence="5 6" id="KW-0694">RNA-binding</keyword>
<evidence type="ECO:0000313" key="8">
    <source>
        <dbReference type="EMBL" id="KPU42954.1"/>
    </source>
</evidence>
<dbReference type="GO" id="GO:0030677">
    <property type="term" value="C:ribonuclease P complex"/>
    <property type="evidence" value="ECO:0007669"/>
    <property type="project" value="TreeGrafter"/>
</dbReference>
<evidence type="ECO:0000256" key="3">
    <source>
        <dbReference type="ARBA" id="ARBA00022759"/>
    </source>
</evidence>
<reference evidence="8 9" key="1">
    <citation type="submission" date="2015-09" db="EMBL/GenBank/DDBJ databases">
        <title>Genome sequence of Oxobacter pfennigii DSM 3222.</title>
        <authorList>
            <person name="Poehlein A."/>
            <person name="Bengelsdorf F.R."/>
            <person name="Schiel-Bengelsdorf B."/>
            <person name="Duerre P."/>
            <person name="Daniel R."/>
        </authorList>
    </citation>
    <scope>NUCLEOTIDE SEQUENCE [LARGE SCALE GENOMIC DNA]</scope>
    <source>
        <strain evidence="8 9">DSM 3222</strain>
    </source>
</reference>
<dbReference type="HAMAP" id="MF_00227">
    <property type="entry name" value="RNase_P"/>
    <property type="match status" value="1"/>
</dbReference>
<dbReference type="GO" id="GO:0001682">
    <property type="term" value="P:tRNA 5'-leader removal"/>
    <property type="evidence" value="ECO:0007669"/>
    <property type="project" value="UniProtKB-UniRule"/>
</dbReference>
<dbReference type="SUPFAM" id="SSF54211">
    <property type="entry name" value="Ribosomal protein S5 domain 2-like"/>
    <property type="match status" value="1"/>
</dbReference>
<gene>
    <name evidence="6 8" type="primary">rnpA</name>
    <name evidence="8" type="ORF">OXPF_37230</name>
</gene>
<dbReference type="GO" id="GO:0042781">
    <property type="term" value="F:3'-tRNA processing endoribonuclease activity"/>
    <property type="evidence" value="ECO:0007669"/>
    <property type="project" value="TreeGrafter"/>
</dbReference>
<name>A0A0P8YTD1_9CLOT</name>
<dbReference type="EC" id="3.1.26.5" evidence="6 7"/>